<organism evidence="10">
    <name type="scientific">Aquifex aeolicus</name>
    <dbReference type="NCBI Taxonomy" id="63363"/>
    <lineage>
        <taxon>Bacteria</taxon>
        <taxon>Pseudomonadati</taxon>
        <taxon>Aquificota</taxon>
        <taxon>Aquificia</taxon>
        <taxon>Aquificales</taxon>
        <taxon>Aquificaceae</taxon>
        <taxon>Aquifex</taxon>
    </lineage>
</organism>
<evidence type="ECO:0000256" key="6">
    <source>
        <dbReference type="ARBA" id="ARBA00023136"/>
    </source>
</evidence>
<accession>A0A7C5Q8I4</accession>
<evidence type="ECO:0000259" key="8">
    <source>
        <dbReference type="Pfam" id="PF02687"/>
    </source>
</evidence>
<dbReference type="Pfam" id="PF02687">
    <property type="entry name" value="FtsX"/>
    <property type="match status" value="1"/>
</dbReference>
<dbReference type="InterPro" id="IPR003838">
    <property type="entry name" value="ABC3_permease_C"/>
</dbReference>
<dbReference type="AlphaFoldDB" id="A0A7C5Q8I4"/>
<evidence type="ECO:0000256" key="1">
    <source>
        <dbReference type="ARBA" id="ARBA00004651"/>
    </source>
</evidence>
<dbReference type="GO" id="GO:0098797">
    <property type="term" value="C:plasma membrane protein complex"/>
    <property type="evidence" value="ECO:0007669"/>
    <property type="project" value="TreeGrafter"/>
</dbReference>
<feature type="transmembrane region" description="Helical" evidence="7">
    <location>
        <begin position="331"/>
        <end position="353"/>
    </location>
</feature>
<dbReference type="EMBL" id="DRNB01000154">
    <property type="protein sequence ID" value="HHJ64095.1"/>
    <property type="molecule type" value="Genomic_DNA"/>
</dbReference>
<comment type="similarity">
    <text evidence="2">Belongs to the ABC-4 integral membrane protein family. LolC/E subfamily.</text>
</comment>
<evidence type="ECO:0000313" key="10">
    <source>
        <dbReference type="EMBL" id="HHJ64095.1"/>
    </source>
</evidence>
<feature type="domain" description="MacB-like periplasmic core" evidence="9">
    <location>
        <begin position="21"/>
        <end position="258"/>
    </location>
</feature>
<keyword evidence="4 7" id="KW-0812">Transmembrane</keyword>
<comment type="caution">
    <text evidence="10">The sequence shown here is derived from an EMBL/GenBank/DDBJ whole genome shotgun (WGS) entry which is preliminary data.</text>
</comment>
<dbReference type="PANTHER" id="PTHR30489">
    <property type="entry name" value="LIPOPROTEIN-RELEASING SYSTEM TRANSMEMBRANE PROTEIN LOLE"/>
    <property type="match status" value="1"/>
</dbReference>
<evidence type="ECO:0000256" key="7">
    <source>
        <dbReference type="SAM" id="Phobius"/>
    </source>
</evidence>
<keyword evidence="3" id="KW-1003">Cell membrane</keyword>
<evidence type="ECO:0000259" key="9">
    <source>
        <dbReference type="Pfam" id="PF12704"/>
    </source>
</evidence>
<protein>
    <submittedName>
        <fullName evidence="10">ABC transporter permease</fullName>
    </submittedName>
</protein>
<dbReference type="PANTHER" id="PTHR30489:SF0">
    <property type="entry name" value="LIPOPROTEIN-RELEASING SYSTEM TRANSMEMBRANE PROTEIN LOLE"/>
    <property type="match status" value="1"/>
</dbReference>
<dbReference type="Pfam" id="PF12704">
    <property type="entry name" value="MacB_PCD"/>
    <property type="match status" value="1"/>
</dbReference>
<proteinExistence type="inferred from homology"/>
<feature type="domain" description="ABC3 transporter permease C-terminal" evidence="8">
    <location>
        <begin position="288"/>
        <end position="411"/>
    </location>
</feature>
<gene>
    <name evidence="10" type="ORF">ENJ61_04220</name>
</gene>
<evidence type="ECO:0000256" key="4">
    <source>
        <dbReference type="ARBA" id="ARBA00022692"/>
    </source>
</evidence>
<dbReference type="GO" id="GO:0044874">
    <property type="term" value="P:lipoprotein localization to outer membrane"/>
    <property type="evidence" value="ECO:0007669"/>
    <property type="project" value="TreeGrafter"/>
</dbReference>
<dbReference type="InterPro" id="IPR051447">
    <property type="entry name" value="Lipoprotein-release_system"/>
</dbReference>
<evidence type="ECO:0000256" key="3">
    <source>
        <dbReference type="ARBA" id="ARBA00022475"/>
    </source>
</evidence>
<feature type="transmembrane region" description="Helical" evidence="7">
    <location>
        <begin position="285"/>
        <end position="310"/>
    </location>
</feature>
<keyword evidence="6 7" id="KW-0472">Membrane</keyword>
<evidence type="ECO:0000256" key="2">
    <source>
        <dbReference type="ARBA" id="ARBA00005236"/>
    </source>
</evidence>
<feature type="transmembrane region" description="Helical" evidence="7">
    <location>
        <begin position="21"/>
        <end position="45"/>
    </location>
</feature>
<comment type="subcellular location">
    <subcellularLocation>
        <location evidence="1">Cell membrane</location>
        <topology evidence="1">Multi-pass membrane protein</topology>
    </subcellularLocation>
</comment>
<keyword evidence="5 7" id="KW-1133">Transmembrane helix</keyword>
<evidence type="ECO:0000256" key="5">
    <source>
        <dbReference type="ARBA" id="ARBA00022989"/>
    </source>
</evidence>
<reference evidence="10" key="1">
    <citation type="journal article" date="2020" name="mSystems">
        <title>Genome- and Community-Level Interaction Insights into Carbon Utilization and Element Cycling Functions of Hydrothermarchaeota in Hydrothermal Sediment.</title>
        <authorList>
            <person name="Zhou Z."/>
            <person name="Liu Y."/>
            <person name="Xu W."/>
            <person name="Pan J."/>
            <person name="Luo Z.H."/>
            <person name="Li M."/>
        </authorList>
    </citation>
    <scope>NUCLEOTIDE SEQUENCE [LARGE SCALE GENOMIC DNA]</scope>
    <source>
        <strain evidence="10">HyVt-501</strain>
    </source>
</reference>
<sequence>MNKDYILFVSLRLLFSRRRQTLVSTLGVAIGVTAFVVMSSLMLGFQKHFIKQVIDLDAHISVKPKYDYDEERILRAVFPPQVLIEVLGSRPKEIRNRIENYRDIIERYRNREGILGLAPHLRGNAIVRYGPRDLSINLFGIDPELEGEATSIERYLEERGLESLRLNREGIILGKLVARDLGIDGPGKKVILIAPGGSSRVFEVVDFFNSGITTIDRSRAYIHIRSMQKLLNRPNEVNEIVVKVADVESAVRIARIIEEETGYDAQSWQEAYSNFLQLFKIQKTVTYLVVGAILLVSAFGIFNILMMTVLEKKRDIAILKAMGYSGGDITLIFMLQGLFIGLVGLILGSLWAYGLQEYLASVEIDLEGLVRAKGFILDRSPLYYAGGALFALLFSWIASVYPSRRASKLDPVDIFRSGGV</sequence>
<dbReference type="InterPro" id="IPR025857">
    <property type="entry name" value="MacB_PCD"/>
</dbReference>
<feature type="transmembrane region" description="Helical" evidence="7">
    <location>
        <begin position="382"/>
        <end position="401"/>
    </location>
</feature>
<name>A0A7C5Q8I4_AQUAO</name>
<dbReference type="Proteomes" id="UP000885792">
    <property type="component" value="Unassembled WGS sequence"/>
</dbReference>